<dbReference type="PROSITE" id="PS51352">
    <property type="entry name" value="THIOREDOXIN_2"/>
    <property type="match status" value="1"/>
</dbReference>
<dbReference type="InterPro" id="IPR036249">
    <property type="entry name" value="Thioredoxin-like_sf"/>
</dbReference>
<dbReference type="SUPFAM" id="SSF52833">
    <property type="entry name" value="Thioredoxin-like"/>
    <property type="match status" value="1"/>
</dbReference>
<dbReference type="PANTHER" id="PTHR42852:SF17">
    <property type="entry name" value="THIOREDOXIN-LIKE PROTEIN HI_1115"/>
    <property type="match status" value="1"/>
</dbReference>
<evidence type="ECO:0000259" key="6">
    <source>
        <dbReference type="PROSITE" id="PS51352"/>
    </source>
</evidence>
<dbReference type="GO" id="GO:0016491">
    <property type="term" value="F:oxidoreductase activity"/>
    <property type="evidence" value="ECO:0007669"/>
    <property type="project" value="InterPro"/>
</dbReference>
<dbReference type="Pfam" id="PF07291">
    <property type="entry name" value="MauE"/>
    <property type="match status" value="1"/>
</dbReference>
<dbReference type="GO" id="GO:0030416">
    <property type="term" value="P:methylamine metabolic process"/>
    <property type="evidence" value="ECO:0007669"/>
    <property type="project" value="InterPro"/>
</dbReference>
<dbReference type="UniPathway" id="UPA00895"/>
<dbReference type="CDD" id="cd02966">
    <property type="entry name" value="TlpA_like_family"/>
    <property type="match status" value="1"/>
</dbReference>
<name>A0A6J4UEF3_9BACT</name>
<proteinExistence type="predicted"/>
<gene>
    <name evidence="7" type="ORF">AVDCRST_MAG33-637</name>
</gene>
<evidence type="ECO:0000256" key="3">
    <source>
        <dbReference type="ARBA" id="ARBA00022989"/>
    </source>
</evidence>
<accession>A0A6J4UEF3</accession>
<dbReference type="InterPro" id="IPR009908">
    <property type="entry name" value="Methylamine_util_MauE"/>
</dbReference>
<keyword evidence="4 5" id="KW-0472">Membrane</keyword>
<dbReference type="InterPro" id="IPR050553">
    <property type="entry name" value="Thioredoxin_ResA/DsbE_sf"/>
</dbReference>
<evidence type="ECO:0000256" key="4">
    <source>
        <dbReference type="ARBA" id="ARBA00023136"/>
    </source>
</evidence>
<evidence type="ECO:0000313" key="7">
    <source>
        <dbReference type="EMBL" id="CAA9548012.1"/>
    </source>
</evidence>
<dbReference type="PANTHER" id="PTHR42852">
    <property type="entry name" value="THIOL:DISULFIDE INTERCHANGE PROTEIN DSBE"/>
    <property type="match status" value="1"/>
</dbReference>
<reference evidence="7" key="1">
    <citation type="submission" date="2020-02" db="EMBL/GenBank/DDBJ databases">
        <authorList>
            <person name="Meier V. D."/>
        </authorList>
    </citation>
    <scope>NUCLEOTIDE SEQUENCE</scope>
    <source>
        <strain evidence="7">AVDCRST_MAG33</strain>
    </source>
</reference>
<evidence type="ECO:0000256" key="5">
    <source>
        <dbReference type="SAM" id="Phobius"/>
    </source>
</evidence>
<feature type="domain" description="Thioredoxin" evidence="6">
    <location>
        <begin position="218"/>
        <end position="356"/>
    </location>
</feature>
<evidence type="ECO:0000256" key="2">
    <source>
        <dbReference type="ARBA" id="ARBA00022692"/>
    </source>
</evidence>
<protein>
    <recommendedName>
        <fullName evidence="6">Thioredoxin domain-containing protein</fullName>
    </recommendedName>
</protein>
<feature type="transmembrane region" description="Helical" evidence="5">
    <location>
        <begin position="68"/>
        <end position="88"/>
    </location>
</feature>
<evidence type="ECO:0000256" key="1">
    <source>
        <dbReference type="ARBA" id="ARBA00004141"/>
    </source>
</evidence>
<dbReference type="Gene3D" id="3.40.30.10">
    <property type="entry name" value="Glutaredoxin"/>
    <property type="match status" value="1"/>
</dbReference>
<dbReference type="AlphaFoldDB" id="A0A6J4UEF3"/>
<dbReference type="InterPro" id="IPR013740">
    <property type="entry name" value="Redoxin"/>
</dbReference>
<keyword evidence="3 5" id="KW-1133">Transmembrane helix</keyword>
<dbReference type="Pfam" id="PF08534">
    <property type="entry name" value="Redoxin"/>
    <property type="match status" value="1"/>
</dbReference>
<feature type="transmembrane region" description="Helical" evidence="5">
    <location>
        <begin position="150"/>
        <end position="174"/>
    </location>
</feature>
<dbReference type="InterPro" id="IPR013766">
    <property type="entry name" value="Thioredoxin_domain"/>
</dbReference>
<feature type="transmembrane region" description="Helical" evidence="5">
    <location>
        <begin position="6"/>
        <end position="25"/>
    </location>
</feature>
<comment type="subcellular location">
    <subcellularLocation>
        <location evidence="1">Membrane</location>
        <topology evidence="1">Multi-pass membrane protein</topology>
    </subcellularLocation>
</comment>
<sequence>MDTLLLLARLALAAVFIVAAIGKFLDVAGSQQAVRNFGLPGWFARPAGIGLPVVELTIGLFLLPVATAWAAGVAGGLLMLAFLGGIGYNLARGNRTDCHCFGQFHSEPIGVWTLVRNGIFAGVALFIAVAGQDGAGAPVLGWLDATGPGWLAMIAGSFAVGTVLSGAGLIVLLLRRNGQLLLRIDALEQRLSIGEATAGPMAIPSERERREKAHPAGLPVGVPAPPFQLSQAHGGVVSLGTLQAIGKPLVLVFSDPDCAPCHALLPEVAQWERQYANDLTVAVVARGDMAANRDSAAAHGPGLVVMDADQAVSRAYNLAGTPSAVLVLEDGTIGAPTAWGSTHIRELFQGIVSHRGASVA</sequence>
<keyword evidence="2 5" id="KW-0812">Transmembrane</keyword>
<feature type="transmembrane region" description="Helical" evidence="5">
    <location>
        <begin position="109"/>
        <end position="130"/>
    </location>
</feature>
<dbReference type="GO" id="GO:0016020">
    <property type="term" value="C:membrane"/>
    <property type="evidence" value="ECO:0007669"/>
    <property type="project" value="UniProtKB-SubCell"/>
</dbReference>
<organism evidence="7">
    <name type="scientific">uncultured Thermomicrobiales bacterium</name>
    <dbReference type="NCBI Taxonomy" id="1645740"/>
    <lineage>
        <taxon>Bacteria</taxon>
        <taxon>Pseudomonadati</taxon>
        <taxon>Thermomicrobiota</taxon>
        <taxon>Thermomicrobia</taxon>
        <taxon>Thermomicrobiales</taxon>
        <taxon>environmental samples</taxon>
    </lineage>
</organism>
<dbReference type="EMBL" id="CADCWK010000052">
    <property type="protein sequence ID" value="CAA9548012.1"/>
    <property type="molecule type" value="Genomic_DNA"/>
</dbReference>